<keyword evidence="3" id="KW-1185">Reference proteome</keyword>
<organism evidence="2 3">
    <name type="scientific">Legionella norrlandica</name>
    <dbReference type="NCBI Taxonomy" id="1498499"/>
    <lineage>
        <taxon>Bacteria</taxon>
        <taxon>Pseudomonadati</taxon>
        <taxon>Pseudomonadota</taxon>
        <taxon>Gammaproteobacteria</taxon>
        <taxon>Legionellales</taxon>
        <taxon>Legionellaceae</taxon>
        <taxon>Legionella</taxon>
    </lineage>
</organism>
<proteinExistence type="predicted"/>
<accession>A0A0A2SNY8</accession>
<feature type="transmembrane region" description="Helical" evidence="1">
    <location>
        <begin position="108"/>
        <end position="127"/>
    </location>
</feature>
<keyword evidence="1" id="KW-0472">Membrane</keyword>
<reference evidence="2 3" key="1">
    <citation type="submission" date="2014-05" db="EMBL/GenBank/DDBJ databases">
        <authorList>
            <person name="Rizzardi K."/>
            <person name="Winiecka-Krusnell J."/>
            <person name="Ramliden M."/>
            <person name="Alm E."/>
            <person name="Andersson S."/>
            <person name="Byfors S."/>
        </authorList>
    </citation>
    <scope>NUCLEOTIDE SEQUENCE [LARGE SCALE GENOMIC DNA]</scope>
    <source>
        <strain evidence="2 3">LEGN</strain>
    </source>
</reference>
<keyword evidence="1" id="KW-0812">Transmembrane</keyword>
<dbReference type="RefSeq" id="WP_035890976.1">
    <property type="nucleotide sequence ID" value="NZ_JNCF01000064.1"/>
</dbReference>
<evidence type="ECO:0000313" key="2">
    <source>
        <dbReference type="EMBL" id="KGP62467.1"/>
    </source>
</evidence>
<protein>
    <submittedName>
        <fullName evidence="2">Uncharacterized protein</fullName>
    </submittedName>
</protein>
<gene>
    <name evidence="2" type="ORF">EP47_14465</name>
</gene>
<dbReference type="OrthoDB" id="5638044at2"/>
<dbReference type="Proteomes" id="UP000054422">
    <property type="component" value="Unassembled WGS sequence"/>
</dbReference>
<dbReference type="AlphaFoldDB" id="A0A0A2SNY8"/>
<sequence length="177" mass="19913">MNSTATGTISAIIENEEELEVAITQLIAESVARADISVQGSPEQLKEKYGDRFVAPEIIQESKHPPVREPYLKDDFNWIVGFSFSIPLFICLSIGIFIIGDVRSAFDIFLYGILGAIVGSIIGYIISSKIKNTHDKRIEKQEKKGGFVLWVTTHSQQQQEQVIKILKKYHPEHIIRG</sequence>
<comment type="caution">
    <text evidence="2">The sequence shown here is derived from an EMBL/GenBank/DDBJ whole genome shotgun (WGS) entry which is preliminary data.</text>
</comment>
<keyword evidence="1" id="KW-1133">Transmembrane helix</keyword>
<evidence type="ECO:0000313" key="3">
    <source>
        <dbReference type="Proteomes" id="UP000054422"/>
    </source>
</evidence>
<feature type="transmembrane region" description="Helical" evidence="1">
    <location>
        <begin position="78"/>
        <end position="102"/>
    </location>
</feature>
<dbReference type="EMBL" id="JNCF01000064">
    <property type="protein sequence ID" value="KGP62467.1"/>
    <property type="molecule type" value="Genomic_DNA"/>
</dbReference>
<evidence type="ECO:0000256" key="1">
    <source>
        <dbReference type="SAM" id="Phobius"/>
    </source>
</evidence>
<name>A0A0A2SNY8_9GAMM</name>